<dbReference type="RefSeq" id="WP_225942348.1">
    <property type="nucleotide sequence ID" value="NZ_BMXJ01000006.1"/>
</dbReference>
<reference evidence="3 4" key="1">
    <citation type="submission" date="2020-10" db="EMBL/GenBank/DDBJ databases">
        <title>Sequencing the genomes of 1000 actinobacteria strains.</title>
        <authorList>
            <person name="Klenk H.-P."/>
        </authorList>
    </citation>
    <scope>NUCLEOTIDE SEQUENCE [LARGE SCALE GENOMIC DNA]</scope>
    <source>
        <strain evidence="3 4">DSM 45157</strain>
    </source>
</reference>
<dbReference type="Gene3D" id="1.10.630.10">
    <property type="entry name" value="Cytochrome P450"/>
    <property type="match status" value="1"/>
</dbReference>
<comment type="caution">
    <text evidence="3">The sequence shown here is derived from an EMBL/GenBank/DDBJ whole genome shotgun (WGS) entry which is preliminary data.</text>
</comment>
<dbReference type="Proteomes" id="UP000598217">
    <property type="component" value="Unassembled WGS sequence"/>
</dbReference>
<dbReference type="Pfam" id="PF00067">
    <property type="entry name" value="p450"/>
    <property type="match status" value="1"/>
</dbReference>
<keyword evidence="4" id="KW-1185">Reference proteome</keyword>
<keyword evidence="2" id="KW-0560">Oxidoreductase</keyword>
<gene>
    <name evidence="3" type="ORF">H4W79_001151</name>
</gene>
<keyword evidence="2" id="KW-0349">Heme</keyword>
<evidence type="ECO:0000313" key="3">
    <source>
        <dbReference type="EMBL" id="MBE1456937.1"/>
    </source>
</evidence>
<dbReference type="InterPro" id="IPR001128">
    <property type="entry name" value="Cyt_P450"/>
</dbReference>
<dbReference type="InterPro" id="IPR017972">
    <property type="entry name" value="Cyt_P450_CS"/>
</dbReference>
<organism evidence="3 4">
    <name type="scientific">Nocardiopsis terrae</name>
    <dbReference type="NCBI Taxonomy" id="372655"/>
    <lineage>
        <taxon>Bacteria</taxon>
        <taxon>Bacillati</taxon>
        <taxon>Actinomycetota</taxon>
        <taxon>Actinomycetes</taxon>
        <taxon>Streptosporangiales</taxon>
        <taxon>Nocardiopsidaceae</taxon>
        <taxon>Nocardiopsis</taxon>
    </lineage>
</organism>
<keyword evidence="2" id="KW-0503">Monooxygenase</keyword>
<dbReference type="PANTHER" id="PTHR46696">
    <property type="entry name" value="P450, PUTATIVE (EUROFUNG)-RELATED"/>
    <property type="match status" value="1"/>
</dbReference>
<proteinExistence type="inferred from homology"/>
<evidence type="ECO:0000256" key="1">
    <source>
        <dbReference type="ARBA" id="ARBA00010617"/>
    </source>
</evidence>
<dbReference type="EMBL" id="JADBDY010000001">
    <property type="protein sequence ID" value="MBE1456937.1"/>
    <property type="molecule type" value="Genomic_DNA"/>
</dbReference>
<dbReference type="CDD" id="cd11032">
    <property type="entry name" value="P450_EryK-like"/>
    <property type="match status" value="1"/>
</dbReference>
<sequence>MTQPNRPSRPDLADGGHALFDWLRWMRDHEPVHEDEFGVFNIYRHGDVLDVTGDPGLFSSDLSRLRPDSTALSEEILSVIDPPLHRKLRRLVSQAFTPKTVAGLEPRVREIAHRLLDELDTDQFDLVESFAYPLPVTVIAELLGVPASDRDLFRGWSDRMMSLDVEDPVEMQFGDGGQEYEELARKPMREMHAYLLEHARDRRANGGDDLIARLVRAEVEGERLTDRQIVEFGALLLMAGHVSTAMLLGNTLLCLEENPDSAAKARRSPDLIPSVIEEVMRLRPPIAVASRVTTADTEVAGVAIPADRMVMLSLVSANHDERVFPDPERFDPRRDARVQAAFGHGIHYCLGAPLARLEGRVALEVLHERFPDISVDRPEGISYHREGLMGARTLPVSVRRG</sequence>
<evidence type="ECO:0000313" key="4">
    <source>
        <dbReference type="Proteomes" id="UP000598217"/>
    </source>
</evidence>
<dbReference type="PRINTS" id="PR00359">
    <property type="entry name" value="BP450"/>
</dbReference>
<comment type="similarity">
    <text evidence="1 2">Belongs to the cytochrome P450 family.</text>
</comment>
<dbReference type="SUPFAM" id="SSF48264">
    <property type="entry name" value="Cytochrome P450"/>
    <property type="match status" value="1"/>
</dbReference>
<evidence type="ECO:0000256" key="2">
    <source>
        <dbReference type="RuleBase" id="RU000461"/>
    </source>
</evidence>
<protein>
    <submittedName>
        <fullName evidence="3">Cytochrome P450</fullName>
    </submittedName>
</protein>
<dbReference type="PANTHER" id="PTHR46696:SF6">
    <property type="entry name" value="P450, PUTATIVE (EUROFUNG)-RELATED"/>
    <property type="match status" value="1"/>
</dbReference>
<name>A0ABR9HD43_9ACTN</name>
<keyword evidence="2" id="KW-0479">Metal-binding</keyword>
<accession>A0ABR9HD43</accession>
<keyword evidence="2" id="KW-0408">Iron</keyword>
<dbReference type="PROSITE" id="PS00086">
    <property type="entry name" value="CYTOCHROME_P450"/>
    <property type="match status" value="1"/>
</dbReference>
<dbReference type="InterPro" id="IPR036396">
    <property type="entry name" value="Cyt_P450_sf"/>
</dbReference>
<dbReference type="InterPro" id="IPR002397">
    <property type="entry name" value="Cyt_P450_B"/>
</dbReference>